<protein>
    <submittedName>
        <fullName evidence="2">Uncharacterized protein</fullName>
    </submittedName>
</protein>
<evidence type="ECO:0000313" key="2">
    <source>
        <dbReference type="EMBL" id="ECQ7788708.1"/>
    </source>
</evidence>
<keyword evidence="1" id="KW-0812">Transmembrane</keyword>
<sequence>MSRPSGDTIFQLHYSYYIEIFTYILLRRITRLLWLVQIIAACAVMTDALPAWISGSIMIICTYFLCAYRTHGDSIRAAIQAGRYSALISRSNELTDDEIKVQLRLLEYDDSSVMNVFLNPAYYRACIRNGVTPETRPLTRTEKLFAALAGGIPQ</sequence>
<proteinExistence type="predicted"/>
<name>A0A5Y9P5A8_SALER</name>
<feature type="transmembrane region" description="Helical" evidence="1">
    <location>
        <begin position="32"/>
        <end position="53"/>
    </location>
</feature>
<accession>A0A5Y9P5A8</accession>
<dbReference type="AlphaFoldDB" id="A0A5Y9P5A8"/>
<reference evidence="2" key="1">
    <citation type="submission" date="2019-09" db="EMBL/GenBank/DDBJ databases">
        <authorList>
            <consortium name="PulseNet: The National Subtyping Network for Foodborne Disease Surveillance"/>
            <person name="Tarr C.L."/>
            <person name="Trees E."/>
            <person name="Katz L.S."/>
            <person name="Carleton-Romer H.A."/>
            <person name="Stroika S."/>
            <person name="Kucerova Z."/>
            <person name="Roache K.F."/>
            <person name="Sabol A.L."/>
            <person name="Besser J."/>
            <person name="Gerner-Smidt P."/>
        </authorList>
    </citation>
    <scope>NUCLEOTIDE SEQUENCE</scope>
    <source>
        <strain evidence="2">PNUSAS081464</strain>
    </source>
</reference>
<keyword evidence="1" id="KW-1133">Transmembrane helix</keyword>
<dbReference type="EMBL" id="AAKCWO010000017">
    <property type="protein sequence ID" value="ECQ7788708.1"/>
    <property type="molecule type" value="Genomic_DNA"/>
</dbReference>
<evidence type="ECO:0000256" key="1">
    <source>
        <dbReference type="SAM" id="Phobius"/>
    </source>
</evidence>
<gene>
    <name evidence="2" type="ORF">F0Z93_08790</name>
</gene>
<organism evidence="2">
    <name type="scientific">Salmonella enterica</name>
    <name type="common">Salmonella choleraesuis</name>
    <dbReference type="NCBI Taxonomy" id="28901"/>
    <lineage>
        <taxon>Bacteria</taxon>
        <taxon>Pseudomonadati</taxon>
        <taxon>Pseudomonadota</taxon>
        <taxon>Gammaproteobacteria</taxon>
        <taxon>Enterobacterales</taxon>
        <taxon>Enterobacteriaceae</taxon>
        <taxon>Salmonella</taxon>
    </lineage>
</organism>
<comment type="caution">
    <text evidence="2">The sequence shown here is derived from an EMBL/GenBank/DDBJ whole genome shotgun (WGS) entry which is preliminary data.</text>
</comment>
<keyword evidence="1" id="KW-0472">Membrane</keyword>